<dbReference type="HOGENOM" id="CLU_663003_0_0_1"/>
<dbReference type="Proteomes" id="UP000009168">
    <property type="component" value="Unassembled WGS sequence"/>
</dbReference>
<dbReference type="InterPro" id="IPR001660">
    <property type="entry name" value="SAM"/>
</dbReference>
<feature type="compositionally biased region" description="Polar residues" evidence="1">
    <location>
        <begin position="119"/>
        <end position="148"/>
    </location>
</feature>
<dbReference type="InParanoid" id="I7LXK6"/>
<dbReference type="InterPro" id="IPR013761">
    <property type="entry name" value="SAM/pointed_sf"/>
</dbReference>
<organism evidence="3 4">
    <name type="scientific">Tetrahymena thermophila (strain SB210)</name>
    <dbReference type="NCBI Taxonomy" id="312017"/>
    <lineage>
        <taxon>Eukaryota</taxon>
        <taxon>Sar</taxon>
        <taxon>Alveolata</taxon>
        <taxon>Ciliophora</taxon>
        <taxon>Intramacronucleata</taxon>
        <taxon>Oligohymenophorea</taxon>
        <taxon>Hymenostomatida</taxon>
        <taxon>Tetrahymenina</taxon>
        <taxon>Tetrahymenidae</taxon>
        <taxon>Tetrahymena</taxon>
    </lineage>
</organism>
<feature type="compositionally biased region" description="Polar residues" evidence="1">
    <location>
        <begin position="49"/>
        <end position="61"/>
    </location>
</feature>
<keyword evidence="4" id="KW-1185">Reference proteome</keyword>
<dbReference type="KEGG" id="tet:TTHERM_00467780"/>
<dbReference type="EMBL" id="GG662441">
    <property type="protein sequence ID" value="EAS04829.1"/>
    <property type="molecule type" value="Genomic_DNA"/>
</dbReference>
<feature type="region of interest" description="Disordered" evidence="1">
    <location>
        <begin position="95"/>
        <end position="162"/>
    </location>
</feature>
<feature type="compositionally biased region" description="Polar residues" evidence="1">
    <location>
        <begin position="314"/>
        <end position="330"/>
    </location>
</feature>
<sequence length="502" mass="57768">MRPARGKSNPKAPLASQQLELETKKMEEKLAYLKAQMEVEKKKKEDQLKTSGSRWKSSTAAQPIKNYANMIIDAKKSNEKTTKIDYAKMNKEFGQKMAQKSSLKNTSSSMSSIQRPSSNTQSSRQKENQSSNDLNKSLNGSFQQSSSKGMIERRSSKDSSQIKQNKAILTPFLKQLLEETNLVKYTDVFLSNGYSNEEQIKQINTDALNKMGIPPGFQIKIMKRINTLNLNKSVDLNNTELAKKPSMNNNNSITTPKSVAQKSLLEEQKVNIQEKKSESPSKQTDNNNNKIASRPPLLKKQPSQDLKKVRFQEKSPQIQPKIKQSTDNTGKQLFHTESTATDAQTPSDFLSKKVSCWQCYSIFVEEKAIQQHGKLFCKQECLQTYEDFYIVQCANKNCLKKISKQDCSFREGNWYCLGKCEPNIQQIEQMWEEQIQSTEKMEGETDEQYYERKIKEFENIDKRKKVEYDLKLSSENEKKSKILSLEEIEAKYKFINETQNID</sequence>
<evidence type="ECO:0000313" key="4">
    <source>
        <dbReference type="Proteomes" id="UP000009168"/>
    </source>
</evidence>
<feature type="compositionally biased region" description="Low complexity" evidence="1">
    <location>
        <begin position="101"/>
        <end position="118"/>
    </location>
</feature>
<evidence type="ECO:0000256" key="1">
    <source>
        <dbReference type="SAM" id="MobiDB-lite"/>
    </source>
</evidence>
<dbReference type="GeneID" id="7830473"/>
<dbReference type="Pfam" id="PF07647">
    <property type="entry name" value="SAM_2"/>
    <property type="match status" value="1"/>
</dbReference>
<dbReference type="SUPFAM" id="SSF47769">
    <property type="entry name" value="SAM/Pointed domain"/>
    <property type="match status" value="1"/>
</dbReference>
<name>I7LXK6_TETTS</name>
<feature type="compositionally biased region" description="Basic and acidic residues" evidence="1">
    <location>
        <begin position="39"/>
        <end position="48"/>
    </location>
</feature>
<evidence type="ECO:0000313" key="3">
    <source>
        <dbReference type="EMBL" id="EAS04829.1"/>
    </source>
</evidence>
<dbReference type="Gene3D" id="1.10.150.50">
    <property type="entry name" value="Transcription Factor, Ets-1"/>
    <property type="match status" value="1"/>
</dbReference>
<dbReference type="RefSeq" id="XP_001025074.1">
    <property type="nucleotide sequence ID" value="XM_001025074.3"/>
</dbReference>
<feature type="compositionally biased region" description="Polar residues" evidence="1">
    <location>
        <begin position="280"/>
        <end position="291"/>
    </location>
</feature>
<dbReference type="OMA" id="YIVQCAN"/>
<accession>I7LXK6</accession>
<feature type="region of interest" description="Disordered" evidence="1">
    <location>
        <begin position="271"/>
        <end position="330"/>
    </location>
</feature>
<gene>
    <name evidence="3" type="ORF">TTHERM_00467780</name>
</gene>
<proteinExistence type="predicted"/>
<feature type="region of interest" description="Disordered" evidence="1">
    <location>
        <begin position="39"/>
        <end position="63"/>
    </location>
</feature>
<dbReference type="AlphaFoldDB" id="I7LXK6"/>
<reference evidence="4" key="1">
    <citation type="journal article" date="2006" name="PLoS Biol.">
        <title>Macronuclear genome sequence of the ciliate Tetrahymena thermophila, a model eukaryote.</title>
        <authorList>
            <person name="Eisen J.A."/>
            <person name="Coyne R.S."/>
            <person name="Wu M."/>
            <person name="Wu D."/>
            <person name="Thiagarajan M."/>
            <person name="Wortman J.R."/>
            <person name="Badger J.H."/>
            <person name="Ren Q."/>
            <person name="Amedeo P."/>
            <person name="Jones K.M."/>
            <person name="Tallon L.J."/>
            <person name="Delcher A.L."/>
            <person name="Salzberg S.L."/>
            <person name="Silva J.C."/>
            <person name="Haas B.J."/>
            <person name="Majoros W.H."/>
            <person name="Farzad M."/>
            <person name="Carlton J.M."/>
            <person name="Smith R.K. Jr."/>
            <person name="Garg J."/>
            <person name="Pearlman R.E."/>
            <person name="Karrer K.M."/>
            <person name="Sun L."/>
            <person name="Manning G."/>
            <person name="Elde N.C."/>
            <person name="Turkewitz A.P."/>
            <person name="Asai D.J."/>
            <person name="Wilkes D.E."/>
            <person name="Wang Y."/>
            <person name="Cai H."/>
            <person name="Collins K."/>
            <person name="Stewart B.A."/>
            <person name="Lee S.R."/>
            <person name="Wilamowska K."/>
            <person name="Weinberg Z."/>
            <person name="Ruzzo W.L."/>
            <person name="Wloga D."/>
            <person name="Gaertig J."/>
            <person name="Frankel J."/>
            <person name="Tsao C.-C."/>
            <person name="Gorovsky M.A."/>
            <person name="Keeling P.J."/>
            <person name="Waller R.F."/>
            <person name="Patron N.J."/>
            <person name="Cherry J.M."/>
            <person name="Stover N.A."/>
            <person name="Krieger C.J."/>
            <person name="del Toro C."/>
            <person name="Ryder H.F."/>
            <person name="Williamson S.C."/>
            <person name="Barbeau R.A."/>
            <person name="Hamilton E.P."/>
            <person name="Orias E."/>
        </authorList>
    </citation>
    <scope>NUCLEOTIDE SEQUENCE [LARGE SCALE GENOMIC DNA]</scope>
    <source>
        <strain evidence="4">SB210</strain>
    </source>
</reference>
<feature type="domain" description="SAM" evidence="2">
    <location>
        <begin position="166"/>
        <end position="231"/>
    </location>
</feature>
<protein>
    <submittedName>
        <fullName evidence="3">SAM domain protein</fullName>
    </submittedName>
</protein>
<evidence type="ECO:0000259" key="2">
    <source>
        <dbReference type="SMART" id="SM00454"/>
    </source>
</evidence>
<dbReference type="SMART" id="SM00454">
    <property type="entry name" value="SAM"/>
    <property type="match status" value="1"/>
</dbReference>
<feature type="region of interest" description="Disordered" evidence="1">
    <location>
        <begin position="1"/>
        <end position="20"/>
    </location>
</feature>
<dbReference type="eggNOG" id="ENOG502SSJ1">
    <property type="taxonomic scope" value="Eukaryota"/>
</dbReference>